<proteinExistence type="predicted"/>
<keyword evidence="3" id="KW-0949">S-adenosyl-L-methionine</keyword>
<dbReference type="InterPro" id="IPR016461">
    <property type="entry name" value="COMT-like"/>
</dbReference>
<evidence type="ECO:0000313" key="10">
    <source>
        <dbReference type="Proteomes" id="UP001372338"/>
    </source>
</evidence>
<sequence>MASKNNGYRANELFQAQAHLYQLMYSFLNPLSIKWALDLNIPDIIHNHAQPITLLELVSALHVPQPKATCVKRLMRLLARNDFFAITKIVDDNNNDEEKEAYALTLASELLVKGTDHCLSSMIELLSNPTLVGFYRHLGNWTCGEELTIVETAIGSKGYWDFMHQNPTHLKAFNEAMESDSHVVRLALRDCKFVFEGLDSLVDVGGGTGNAAKIICEAFPMLKYIVLDLPQVVKGLKGNNNLSFVGGDMFESVPKADAILLKWVLHNWSDDECIKILKNCKKVISSKDRGGKVIIIDIVINEKQDEHEMTELKLLLDIIMMTTVSGQERDEKEWEKLFLEAGFTHYKIFPIFGFRSLIELYP</sequence>
<evidence type="ECO:0000256" key="3">
    <source>
        <dbReference type="ARBA" id="ARBA00022691"/>
    </source>
</evidence>
<keyword evidence="1" id="KW-0489">Methyltransferase</keyword>
<reference evidence="9 10" key="1">
    <citation type="submission" date="2024-01" db="EMBL/GenBank/DDBJ databases">
        <title>The genomes of 5 underutilized Papilionoideae crops provide insights into root nodulation and disease resistanc.</title>
        <authorList>
            <person name="Yuan L."/>
        </authorList>
    </citation>
    <scope>NUCLEOTIDE SEQUENCE [LARGE SCALE GENOMIC DNA]</scope>
    <source>
        <strain evidence="9">ZHUSHIDOU_FW_LH</strain>
        <tissue evidence="9">Leaf</tissue>
    </source>
</reference>
<keyword evidence="10" id="KW-1185">Reference proteome</keyword>
<dbReference type="GO" id="GO:0032259">
    <property type="term" value="P:methylation"/>
    <property type="evidence" value="ECO:0007669"/>
    <property type="project" value="UniProtKB-KW"/>
</dbReference>
<dbReference type="FunFam" id="3.40.50.150:FF:000057">
    <property type="entry name" value="O-methyltransferase ZRP4"/>
    <property type="match status" value="1"/>
</dbReference>
<comment type="caution">
    <text evidence="9">The sequence shown here is derived from an EMBL/GenBank/DDBJ whole genome shotgun (WGS) entry which is preliminary data.</text>
</comment>
<protein>
    <recommendedName>
        <fullName evidence="5">isoflavone 7-O-methyltransferase</fullName>
        <ecNumber evidence="5">2.1.1.150</ecNumber>
    </recommendedName>
</protein>
<dbReference type="Proteomes" id="UP001372338">
    <property type="component" value="Unassembled WGS sequence"/>
</dbReference>
<dbReference type="PANTHER" id="PTHR11746">
    <property type="entry name" value="O-METHYLTRANSFERASE"/>
    <property type="match status" value="1"/>
</dbReference>
<evidence type="ECO:0000256" key="1">
    <source>
        <dbReference type="ARBA" id="ARBA00022603"/>
    </source>
</evidence>
<dbReference type="InterPro" id="IPR001077">
    <property type="entry name" value="COMT_C"/>
</dbReference>
<organism evidence="9 10">
    <name type="scientific">Crotalaria pallida</name>
    <name type="common">Smooth rattlebox</name>
    <name type="synonym">Crotalaria striata</name>
    <dbReference type="NCBI Taxonomy" id="3830"/>
    <lineage>
        <taxon>Eukaryota</taxon>
        <taxon>Viridiplantae</taxon>
        <taxon>Streptophyta</taxon>
        <taxon>Embryophyta</taxon>
        <taxon>Tracheophyta</taxon>
        <taxon>Spermatophyta</taxon>
        <taxon>Magnoliopsida</taxon>
        <taxon>eudicotyledons</taxon>
        <taxon>Gunneridae</taxon>
        <taxon>Pentapetalae</taxon>
        <taxon>rosids</taxon>
        <taxon>fabids</taxon>
        <taxon>Fabales</taxon>
        <taxon>Fabaceae</taxon>
        <taxon>Papilionoideae</taxon>
        <taxon>50 kb inversion clade</taxon>
        <taxon>genistoids sensu lato</taxon>
        <taxon>core genistoids</taxon>
        <taxon>Crotalarieae</taxon>
        <taxon>Crotalaria</taxon>
    </lineage>
</organism>
<dbReference type="InterPro" id="IPR036388">
    <property type="entry name" value="WH-like_DNA-bd_sf"/>
</dbReference>
<dbReference type="SUPFAM" id="SSF46785">
    <property type="entry name" value="Winged helix' DNA-binding domain"/>
    <property type="match status" value="1"/>
</dbReference>
<dbReference type="EMBL" id="JAYWIO010000007">
    <property type="protein sequence ID" value="KAK7252113.1"/>
    <property type="molecule type" value="Genomic_DNA"/>
</dbReference>
<dbReference type="GO" id="GO:0046983">
    <property type="term" value="F:protein dimerization activity"/>
    <property type="evidence" value="ECO:0007669"/>
    <property type="project" value="InterPro"/>
</dbReference>
<feature type="active site" description="Proton acceptor" evidence="6">
    <location>
        <position position="266"/>
    </location>
</feature>
<evidence type="ECO:0000256" key="4">
    <source>
        <dbReference type="ARBA" id="ARBA00050968"/>
    </source>
</evidence>
<evidence type="ECO:0000256" key="6">
    <source>
        <dbReference type="PIRSR" id="PIRSR005739-1"/>
    </source>
</evidence>
<dbReference type="AlphaFoldDB" id="A0AAN9HVE2"/>
<dbReference type="FunFam" id="1.10.10.10:FF:000213">
    <property type="entry name" value="Coniferyl alcohol 9-O-methyltransferase"/>
    <property type="match status" value="1"/>
</dbReference>
<dbReference type="Pfam" id="PF00891">
    <property type="entry name" value="Methyltransf_2"/>
    <property type="match status" value="1"/>
</dbReference>
<dbReference type="PROSITE" id="PS51683">
    <property type="entry name" value="SAM_OMT_II"/>
    <property type="match status" value="1"/>
</dbReference>
<dbReference type="SUPFAM" id="SSF53335">
    <property type="entry name" value="S-adenosyl-L-methionine-dependent methyltransferases"/>
    <property type="match status" value="1"/>
</dbReference>
<dbReference type="InterPro" id="IPR012967">
    <property type="entry name" value="COMT_dimerisation"/>
</dbReference>
<evidence type="ECO:0000256" key="5">
    <source>
        <dbReference type="ARBA" id="ARBA00066355"/>
    </source>
</evidence>
<dbReference type="PIRSF" id="PIRSF005739">
    <property type="entry name" value="O-mtase"/>
    <property type="match status" value="1"/>
</dbReference>
<dbReference type="EC" id="2.1.1.150" evidence="5"/>
<evidence type="ECO:0000256" key="2">
    <source>
        <dbReference type="ARBA" id="ARBA00022679"/>
    </source>
</evidence>
<feature type="domain" description="O-methyltransferase dimerisation" evidence="8">
    <location>
        <begin position="22"/>
        <end position="113"/>
    </location>
</feature>
<dbReference type="InterPro" id="IPR036390">
    <property type="entry name" value="WH_DNA-bd_sf"/>
</dbReference>
<evidence type="ECO:0000259" key="7">
    <source>
        <dbReference type="Pfam" id="PF00891"/>
    </source>
</evidence>
<name>A0AAN9HVE2_CROPI</name>
<evidence type="ECO:0000259" key="8">
    <source>
        <dbReference type="Pfam" id="PF08100"/>
    </source>
</evidence>
<gene>
    <name evidence="9" type="ORF">RIF29_35846</name>
</gene>
<comment type="catalytic activity">
    <reaction evidence="4">
        <text>a 7-hydroxyisoflavone + S-adenosyl-L-methionine = a 7-methoxyisoflavone + S-adenosyl-L-homocysteine + H(+)</text>
        <dbReference type="Rhea" id="RHEA:17933"/>
        <dbReference type="ChEBI" id="CHEBI:15378"/>
        <dbReference type="ChEBI" id="CHEBI:55465"/>
        <dbReference type="ChEBI" id="CHEBI:57856"/>
        <dbReference type="ChEBI" id="CHEBI:59789"/>
        <dbReference type="ChEBI" id="CHEBI:140356"/>
        <dbReference type="EC" id="2.1.1.150"/>
    </reaction>
</comment>
<dbReference type="Pfam" id="PF08100">
    <property type="entry name" value="Dimerisation"/>
    <property type="match status" value="1"/>
</dbReference>
<evidence type="ECO:0000313" key="9">
    <source>
        <dbReference type="EMBL" id="KAK7252113.1"/>
    </source>
</evidence>
<dbReference type="Gene3D" id="1.10.10.10">
    <property type="entry name" value="Winged helix-like DNA-binding domain superfamily/Winged helix DNA-binding domain"/>
    <property type="match status" value="1"/>
</dbReference>
<accession>A0AAN9HVE2</accession>
<feature type="domain" description="O-methyltransferase C-terminal" evidence="7">
    <location>
        <begin position="135"/>
        <end position="343"/>
    </location>
</feature>
<dbReference type="GO" id="GO:0033800">
    <property type="term" value="F:isoflavone 7-O-methyltransferase activity"/>
    <property type="evidence" value="ECO:0007669"/>
    <property type="project" value="UniProtKB-EC"/>
</dbReference>
<keyword evidence="2" id="KW-0808">Transferase</keyword>
<dbReference type="Gene3D" id="3.40.50.150">
    <property type="entry name" value="Vaccinia Virus protein VP39"/>
    <property type="match status" value="1"/>
</dbReference>
<dbReference type="InterPro" id="IPR029063">
    <property type="entry name" value="SAM-dependent_MTases_sf"/>
</dbReference>
<dbReference type="GO" id="GO:0009717">
    <property type="term" value="P:isoflavonoid biosynthetic process"/>
    <property type="evidence" value="ECO:0007669"/>
    <property type="project" value="UniProtKB-ARBA"/>
</dbReference>